<protein>
    <submittedName>
        <fullName evidence="8">TMEM1 family protein-like protein</fullName>
    </submittedName>
</protein>
<evidence type="ECO:0000259" key="5">
    <source>
        <dbReference type="Pfam" id="PF12584"/>
    </source>
</evidence>
<dbReference type="InterPro" id="IPR022233">
    <property type="entry name" value="TRAPPC10/Trs130_C"/>
</dbReference>
<organism evidence="8 9">
    <name type="scientific">Calycina marina</name>
    <dbReference type="NCBI Taxonomy" id="1763456"/>
    <lineage>
        <taxon>Eukaryota</taxon>
        <taxon>Fungi</taxon>
        <taxon>Dikarya</taxon>
        <taxon>Ascomycota</taxon>
        <taxon>Pezizomycotina</taxon>
        <taxon>Leotiomycetes</taxon>
        <taxon>Helotiales</taxon>
        <taxon>Pezizellaceae</taxon>
        <taxon>Calycina</taxon>
    </lineage>
</organism>
<evidence type="ECO:0000256" key="2">
    <source>
        <dbReference type="ARBA" id="ARBA00022448"/>
    </source>
</evidence>
<evidence type="ECO:0000313" key="8">
    <source>
        <dbReference type="EMBL" id="KAG9242133.1"/>
    </source>
</evidence>
<dbReference type="OrthoDB" id="10256906at2759"/>
<dbReference type="Pfam" id="PF24965">
    <property type="entry name" value="TRS130_4HB"/>
    <property type="match status" value="1"/>
</dbReference>
<comment type="subcellular location">
    <subcellularLocation>
        <location evidence="1">Golgi apparatus</location>
    </subcellularLocation>
</comment>
<dbReference type="GO" id="GO:0005829">
    <property type="term" value="C:cytosol"/>
    <property type="evidence" value="ECO:0007669"/>
    <property type="project" value="GOC"/>
</dbReference>
<accession>A0A9P7YZP1</accession>
<feature type="domain" description="TRAPPC10/Trs130 C-terminal" evidence="5">
    <location>
        <begin position="1368"/>
        <end position="1530"/>
    </location>
</feature>
<comment type="caution">
    <text evidence="8">The sequence shown here is derived from an EMBL/GenBank/DDBJ whole genome shotgun (WGS) entry which is preliminary data.</text>
</comment>
<feature type="domain" description="DUF7077" evidence="7">
    <location>
        <begin position="1027"/>
        <end position="1144"/>
    </location>
</feature>
<dbReference type="Pfam" id="PF23036">
    <property type="entry name" value="TRAPPC10_1st"/>
    <property type="match status" value="1"/>
</dbReference>
<feature type="region of interest" description="Disordered" evidence="4">
    <location>
        <begin position="613"/>
        <end position="647"/>
    </location>
</feature>
<evidence type="ECO:0000313" key="9">
    <source>
        <dbReference type="Proteomes" id="UP000887226"/>
    </source>
</evidence>
<dbReference type="Pfam" id="PF12584">
    <property type="entry name" value="TRAPPC10"/>
    <property type="match status" value="1"/>
</dbReference>
<dbReference type="EMBL" id="MU254109">
    <property type="protein sequence ID" value="KAG9242133.1"/>
    <property type="molecule type" value="Genomic_DNA"/>
</dbReference>
<reference evidence="8" key="1">
    <citation type="journal article" date="2021" name="IMA Fungus">
        <title>Genomic characterization of three marine fungi, including Emericellopsis atlantica sp. nov. with signatures of a generalist lifestyle and marine biomass degradation.</title>
        <authorList>
            <person name="Hagestad O.C."/>
            <person name="Hou L."/>
            <person name="Andersen J.H."/>
            <person name="Hansen E.H."/>
            <person name="Altermark B."/>
            <person name="Li C."/>
            <person name="Kuhnert E."/>
            <person name="Cox R.J."/>
            <person name="Crous P.W."/>
            <person name="Spatafora J.W."/>
            <person name="Lail K."/>
            <person name="Amirebrahimi M."/>
            <person name="Lipzen A."/>
            <person name="Pangilinan J."/>
            <person name="Andreopoulos W."/>
            <person name="Hayes R.D."/>
            <person name="Ng V."/>
            <person name="Grigoriev I.V."/>
            <person name="Jackson S.A."/>
            <person name="Sutton T.D.S."/>
            <person name="Dobson A.D.W."/>
            <person name="Rama T."/>
        </authorList>
    </citation>
    <scope>NUCLEOTIDE SEQUENCE</scope>
    <source>
        <strain evidence="8">TRa3180A</strain>
    </source>
</reference>
<evidence type="ECO:0000256" key="3">
    <source>
        <dbReference type="ARBA" id="ARBA00023034"/>
    </source>
</evidence>
<dbReference type="Pfam" id="PF23274">
    <property type="entry name" value="DUF7077"/>
    <property type="match status" value="1"/>
</dbReference>
<dbReference type="PANTHER" id="PTHR13251:SF3">
    <property type="entry name" value="TRAFFICKING PROTEIN PARTICLE COMPLEX SUBUNIT 10"/>
    <property type="match status" value="1"/>
</dbReference>
<evidence type="ECO:0000256" key="1">
    <source>
        <dbReference type="ARBA" id="ARBA00004555"/>
    </source>
</evidence>
<dbReference type="InterPro" id="IPR056913">
    <property type="entry name" value="TRAPPC10/Trs130_N"/>
</dbReference>
<feature type="region of interest" description="Disordered" evidence="4">
    <location>
        <begin position="62"/>
        <end position="125"/>
    </location>
</feature>
<dbReference type="InterPro" id="IPR045126">
    <property type="entry name" value="TRAPPC10/Trs130"/>
</dbReference>
<keyword evidence="9" id="KW-1185">Reference proteome</keyword>
<keyword evidence="2" id="KW-0813">Transport</keyword>
<dbReference type="GO" id="GO:0034498">
    <property type="term" value="P:early endosome to Golgi transport"/>
    <property type="evidence" value="ECO:0007669"/>
    <property type="project" value="TreeGrafter"/>
</dbReference>
<sequence length="1565" mass="173591">MEQPSSSSKVAVEYFDPYGVFPLLSPGLLARLPLQNLHWESHSGPLRSISSLYIDLISSEQTSNPSSAVDATPTRPDYRGVKSENSAIGGDDGFRTQNLGKIAGENAEEQTGLPKSATKSRRHQIPGLRQTPYLKVFLLRCDDNDAYKATARRDVREWIKEYTPPTTSTAKLNAQENHDAYEWLVLHVIVPNTAAATQPRSISRVESGSGASTDKTAAARWRGGGSQTILDKLRADFNSSSRLATDHCAQIRIGVNDVPYEMLPRVVPAIPGSYTETPQENESAWADLILKFKELILASFDMRVGQYEEDIRERDAQRALPGWNFCTFFVLKEGLARGFESVGLVEDALVGYDELSVGLDSIIREQSLEGSGPEHGGSFLPYTEELKVVVDRAKAAVLRDAGAESDAAEQTINLQAGEDDVDEIALNAAKKRYRELILANNISVFDFRCYVFARQLSLLLRLANAWSSQEELLTKLKEQRESSLRGLASRFPASPASDDPENLTVLSEICKRSMDFIASISSIARDDLWATQGYSPHGENEEPPRERDLSLIHIIDNIVSSFTFSVAQQILAQTSTNALPIPPTFLAPPSSKLGTDGQEPKVAIPEPKTMMHPARSSSLAVRSRSGEPSITGSFPSDRRVSSVPDQTRGVPASSTFLKAGLEELAAQRAGLYILSRNILERVGRARDWSVGWAEVAKFQYGVAADMDEIDLSYEEATKTSEDKPGFTTNSTPILHGIESRLLRVAVDSQDDYYRLYETLTDKALRHYKVASHTQSAEASMADLAVFKFHLTDYAAAASYFYQIWPSYNDGGWTQIELSMLVMYAECLKQLQQKERYVRVVLILLSKAAAAEKERNTAKSSFKFGPNHIHHEEIVPPEPYLAELLRIVKTLPQPVVVPLQSLFSQVEVQGSLRYHPSQDSFALQLQLRYLLSEAFTIDKVKVRMTAVAGDTSKEIWLENDEPLLCKQGNVKVLVQSNSTISATYAVTYISLHASNMVLKYEHGATGHTASQDSLFLKCPRLLVYQQSDAFDIKLFAAKYMHLARNHSLEIELSSGWNDVLNGKLYIRPATAGLRLQTSEAKVVSGSLDLSRTSEVSVIRFNKFGTGSFVKIRIPFNLEHDVDDIALKLEIAYTTDKGDFFFAASPCMSVVLPLGVNVQDVFKHKAVFSRFTITSATSRPLRLLSTKLEDSEVFHAECGTGITRPVMIYPRQSASMLYKITKSNLQTISSPRTPGRTKSSLALVLHYVVLQEEIDNSVMQSLKEALGDIPLRSYVRLVVPTVLAELRTRMTTYDIERIAVLSEVSTEALSHVQWKEHFNGLGRTDDSDEDIPTLLDDRVQLWQQENPRIPLLPIVLDEATIESSRTIFIPVEIPSVTAVHTADIKILGDALKSGVVPHSQPIPASLTINWTKIWDTKAQQEQLATLPRIEHIDFVYELSAPADMWLIGGQRKGHFRLPGDQMESKGTLSFPLVLIPVREGFLPYPSLEIQPSFITKVIQSKSPRSPAEAPVEETAVTCETDYKNAGETIRVISDAVKTTVSLDASGPQGGAMLLESHRRYVNQQVST</sequence>
<feature type="compositionally biased region" description="Low complexity" evidence="4">
    <location>
        <begin position="614"/>
        <end position="623"/>
    </location>
</feature>
<keyword evidence="3" id="KW-0333">Golgi apparatus</keyword>
<name>A0A9P7YZP1_9HELO</name>
<feature type="domain" description="TRAPPC10/Trs130 N-terminal" evidence="6">
    <location>
        <begin position="117"/>
        <end position="467"/>
    </location>
</feature>
<evidence type="ECO:0000256" key="4">
    <source>
        <dbReference type="SAM" id="MobiDB-lite"/>
    </source>
</evidence>
<dbReference type="Proteomes" id="UP000887226">
    <property type="component" value="Unassembled WGS sequence"/>
</dbReference>
<dbReference type="GO" id="GO:0006891">
    <property type="term" value="P:intra-Golgi vesicle-mediated transport"/>
    <property type="evidence" value="ECO:0007669"/>
    <property type="project" value="TreeGrafter"/>
</dbReference>
<gene>
    <name evidence="8" type="ORF">BJ878DRAFT_188000</name>
</gene>
<proteinExistence type="predicted"/>
<dbReference type="GO" id="GO:1990071">
    <property type="term" value="C:TRAPPII protein complex"/>
    <property type="evidence" value="ECO:0007669"/>
    <property type="project" value="InterPro"/>
</dbReference>
<evidence type="ECO:0000259" key="6">
    <source>
        <dbReference type="Pfam" id="PF23036"/>
    </source>
</evidence>
<evidence type="ECO:0000259" key="7">
    <source>
        <dbReference type="Pfam" id="PF23274"/>
    </source>
</evidence>
<dbReference type="PANTHER" id="PTHR13251">
    <property type="entry name" value="EPILEPSY HOLOPROSENCEPHALY CANDIDATE 1/TMEM1"/>
    <property type="match status" value="1"/>
</dbReference>
<dbReference type="InterPro" id="IPR055505">
    <property type="entry name" value="DUF7077"/>
</dbReference>